<keyword evidence="3" id="KW-1185">Reference proteome</keyword>
<protein>
    <submittedName>
        <fullName evidence="2">Uncharacterized protein</fullName>
    </submittedName>
</protein>
<feature type="compositionally biased region" description="Polar residues" evidence="1">
    <location>
        <begin position="376"/>
        <end position="386"/>
    </location>
</feature>
<feature type="region of interest" description="Disordered" evidence="1">
    <location>
        <begin position="426"/>
        <end position="468"/>
    </location>
</feature>
<feature type="region of interest" description="Disordered" evidence="1">
    <location>
        <begin position="266"/>
        <end position="317"/>
    </location>
</feature>
<accession>A0A2T3AC60</accession>
<proteinExistence type="predicted"/>
<organism evidence="2 3">
    <name type="scientific">Coniella lustricola</name>
    <dbReference type="NCBI Taxonomy" id="2025994"/>
    <lineage>
        <taxon>Eukaryota</taxon>
        <taxon>Fungi</taxon>
        <taxon>Dikarya</taxon>
        <taxon>Ascomycota</taxon>
        <taxon>Pezizomycotina</taxon>
        <taxon>Sordariomycetes</taxon>
        <taxon>Sordariomycetidae</taxon>
        <taxon>Diaporthales</taxon>
        <taxon>Schizoparmaceae</taxon>
        <taxon>Coniella</taxon>
    </lineage>
</organism>
<feature type="region of interest" description="Disordered" evidence="1">
    <location>
        <begin position="480"/>
        <end position="593"/>
    </location>
</feature>
<feature type="compositionally biased region" description="Polar residues" evidence="1">
    <location>
        <begin position="340"/>
        <end position="363"/>
    </location>
</feature>
<name>A0A2T3AC60_9PEZI</name>
<feature type="region of interest" description="Disordered" evidence="1">
    <location>
        <begin position="337"/>
        <end position="409"/>
    </location>
</feature>
<sequence length="711" mass="78162">MATAQQRYNDADDDHYRHVPVVNSVAVSGTSFPKSLRRNSKPNSKLRSQHQQQQPQQPKRHLLLFARLNKLMRPSDTASWVWSQPGIQSNGPLSPRSPASMTTTEDAFRIVHQPDTMPLYSPPTPINPRTEDECERALTEMFERSMRLSERIPPAAEIRSSGRSVEFDEVASIRTADSNRDDDESDSTVTIKTVARKVRRNIKWSNDAGMGPAAHTKPRPPPPIPAPPPSLAKISMFPPRYVQPRSQSRTSAKLVVSHLETITGSPVKDAPVSRFEPRATKPPVVATPSTPGPPRTSITDSIVRGQRSSAGSTQLHAPRLLSERALLTINTKPRIKHDGSVQNRLSPLWSSSSPTFRTHQRLPSGSSSSSEVPRLRQTSSRLQTQADRLLRESRPASRSETIGGSVYTDSDEEKIRRAVLSSATFGNARRSRERRSDDAKENVPTTPSKTRLVIESKTPDTSPQKVETVVTPTASMEFFRQSKADSSPPSDPSAYTTPSSCGDSSSATPATPHGWSARSSPTQQGRKAAARASGILKAWHDSGELKMTPSKPSPSLYFNSLSRNEPSGLDQEQVRIFPSPPPPKLPVKSSSRREPLKPVAFRLKRNALSEMSQGTVLAGSEHYHNDLVSSQTKEDGEIANAMKMLASESESESEKPDLGKRKQGAGGSYGDWFSYYAESEVVQGVSLEAKAPTDSGIYEQISSIYDMYTEF</sequence>
<feature type="compositionally biased region" description="Polar residues" evidence="1">
    <location>
        <begin position="556"/>
        <end position="565"/>
    </location>
</feature>
<feature type="compositionally biased region" description="Polar residues" evidence="1">
    <location>
        <begin position="296"/>
        <end position="315"/>
    </location>
</feature>
<evidence type="ECO:0000313" key="3">
    <source>
        <dbReference type="Proteomes" id="UP000241462"/>
    </source>
</evidence>
<evidence type="ECO:0000256" key="1">
    <source>
        <dbReference type="SAM" id="MobiDB-lite"/>
    </source>
</evidence>
<feature type="region of interest" description="Disordered" evidence="1">
    <location>
        <begin position="645"/>
        <end position="665"/>
    </location>
</feature>
<dbReference type="Proteomes" id="UP000241462">
    <property type="component" value="Unassembled WGS sequence"/>
</dbReference>
<feature type="compositionally biased region" description="Basic and acidic residues" evidence="1">
    <location>
        <begin position="388"/>
        <end position="397"/>
    </location>
</feature>
<feature type="compositionally biased region" description="Polar residues" evidence="1">
    <location>
        <begin position="459"/>
        <end position="468"/>
    </location>
</feature>
<feature type="compositionally biased region" description="Low complexity" evidence="1">
    <location>
        <begin position="484"/>
        <end position="500"/>
    </location>
</feature>
<feature type="compositionally biased region" description="Low complexity" evidence="1">
    <location>
        <begin position="45"/>
        <end position="57"/>
    </location>
</feature>
<dbReference type="EMBL" id="KZ678415">
    <property type="protein sequence ID" value="PSR90800.1"/>
    <property type="molecule type" value="Genomic_DNA"/>
</dbReference>
<dbReference type="OrthoDB" id="5235970at2759"/>
<gene>
    <name evidence="2" type="ORF">BD289DRAFT_481481</name>
</gene>
<dbReference type="InParanoid" id="A0A2T3AC60"/>
<feature type="region of interest" description="Disordered" evidence="1">
    <location>
        <begin position="27"/>
        <end position="59"/>
    </location>
</feature>
<dbReference type="AlphaFoldDB" id="A0A2T3AC60"/>
<evidence type="ECO:0000313" key="2">
    <source>
        <dbReference type="EMBL" id="PSR90800.1"/>
    </source>
</evidence>
<feature type="region of interest" description="Disordered" evidence="1">
    <location>
        <begin position="202"/>
        <end position="227"/>
    </location>
</feature>
<reference evidence="2 3" key="1">
    <citation type="journal article" date="2018" name="Mycol. Prog.">
        <title>Coniella lustricola, a new species from submerged detritus.</title>
        <authorList>
            <person name="Raudabaugh D.B."/>
            <person name="Iturriaga T."/>
            <person name="Carver A."/>
            <person name="Mondo S."/>
            <person name="Pangilinan J."/>
            <person name="Lipzen A."/>
            <person name="He G."/>
            <person name="Amirebrahimi M."/>
            <person name="Grigoriev I.V."/>
            <person name="Miller A.N."/>
        </authorList>
    </citation>
    <scope>NUCLEOTIDE SEQUENCE [LARGE SCALE GENOMIC DNA]</scope>
    <source>
        <strain evidence="2 3">B22-T-1</strain>
    </source>
</reference>